<feature type="transmembrane region" description="Helical" evidence="8">
    <location>
        <begin position="20"/>
        <end position="44"/>
    </location>
</feature>
<proteinExistence type="inferred from homology"/>
<evidence type="ECO:0000256" key="3">
    <source>
        <dbReference type="ARBA" id="ARBA00022448"/>
    </source>
</evidence>
<accession>Q2RGM9</accession>
<dbReference type="EMBL" id="CP000232">
    <property type="protein sequence ID" value="ABC20410.1"/>
    <property type="molecule type" value="Genomic_DNA"/>
</dbReference>
<reference evidence="9" key="1">
    <citation type="submission" date="2005-12" db="EMBL/GenBank/DDBJ databases">
        <title>Complete sequence of Moorella thermoacetica ATCC 39073.</title>
        <authorList>
            <consortium name="US DOE Joint Genome Institute"/>
            <person name="Copeland A."/>
            <person name="Lucas S."/>
            <person name="Lapidus A."/>
            <person name="Barry K."/>
            <person name="Detter J.C."/>
            <person name="Glavina T."/>
            <person name="Hammon N."/>
            <person name="Israni S."/>
            <person name="Pitluck S."/>
            <person name="Chertkov O."/>
            <person name="Saunders E.H."/>
            <person name="Brettin T."/>
            <person name="Bruce D."/>
            <person name="Han C."/>
            <person name="Tapia R."/>
            <person name="Gilna P."/>
            <person name="Schmutz J."/>
            <person name="Larimer F."/>
            <person name="Land M."/>
            <person name="Kyrpides N."/>
            <person name="Anderson I."/>
            <person name="Richardson P."/>
            <person name="Ragsdale S."/>
        </authorList>
    </citation>
    <scope>NUCLEOTIDE SEQUENCE</scope>
    <source>
        <strain evidence="9">ATCC 39073</strain>
    </source>
</reference>
<sequence>MKRGKTVSSRFIGVDEKPALPYLIMYGIQHVLAMFAGIVAVPLMVGTALKLPGEQITILVQGSLLTSGIGTLVQSLGIGRLGARLPICMGTAFVFISPFISVGSQLGIQAILGAVIVGGIVEFVFSFFVWRIQKYVPPVVTGTVVVLIGMGLMPLGFTWLAGGESSLFGQPISFAIGGLVLVILILINQFTKGFWPSISVALAIVVGYLAAGIAGVLNLGLVKEATWFAIPKVFSFGLPKFSFPAILAVLVAQFASMLETIGDTYATGLVAHKEIGRRELSGAISVDGLLSSIAVLFNGLSITSFSQNIGVISITGVASRFAVAVSGIILLLMGLVPKFAALIASMPAPVLGGAALVMFGAIAGSGILQFREAKVFGEREIFIFAISVALGMGFGLHPEGALEHLPSYLTVILGSGVAVGGITAIILNQLLPLRQKEE</sequence>
<feature type="transmembrane region" description="Helical" evidence="8">
    <location>
        <begin position="167"/>
        <end position="187"/>
    </location>
</feature>
<dbReference type="InterPro" id="IPR006042">
    <property type="entry name" value="Xan_ur_permease"/>
</dbReference>
<feature type="transmembrane region" description="Helical" evidence="8">
    <location>
        <begin position="241"/>
        <end position="258"/>
    </location>
</feature>
<dbReference type="AlphaFoldDB" id="Q2RGM9"/>
<keyword evidence="4" id="KW-1003">Cell membrane</keyword>
<organism evidence="9">
    <name type="scientific">Moorella thermoacetica (strain ATCC 39073 / JCM 9320)</name>
    <dbReference type="NCBI Taxonomy" id="264732"/>
    <lineage>
        <taxon>Bacteria</taxon>
        <taxon>Bacillati</taxon>
        <taxon>Bacillota</taxon>
        <taxon>Clostridia</taxon>
        <taxon>Neomoorellales</taxon>
        <taxon>Neomoorellaceae</taxon>
        <taxon>Neomoorella</taxon>
    </lineage>
</organism>
<dbReference type="eggNOG" id="COG2233">
    <property type="taxonomic scope" value="Bacteria"/>
</dbReference>
<evidence type="ECO:0000256" key="5">
    <source>
        <dbReference type="ARBA" id="ARBA00022692"/>
    </source>
</evidence>
<keyword evidence="7 8" id="KW-0472">Membrane</keyword>
<evidence type="ECO:0000256" key="8">
    <source>
        <dbReference type="SAM" id="Phobius"/>
    </source>
</evidence>
<comment type="subcellular location">
    <subcellularLocation>
        <location evidence="1">Cell membrane</location>
        <topology evidence="1">Multi-pass membrane protein</topology>
    </subcellularLocation>
</comment>
<feature type="transmembrane region" description="Helical" evidence="8">
    <location>
        <begin position="380"/>
        <end position="396"/>
    </location>
</feature>
<evidence type="ECO:0000256" key="6">
    <source>
        <dbReference type="ARBA" id="ARBA00022989"/>
    </source>
</evidence>
<dbReference type="NCBIfam" id="TIGR03173">
    <property type="entry name" value="pbuX"/>
    <property type="match status" value="1"/>
</dbReference>
<gene>
    <name evidence="9" type="ordered locus">Moth_2118</name>
</gene>
<keyword evidence="5 8" id="KW-0812">Transmembrane</keyword>
<keyword evidence="6 8" id="KW-1133">Transmembrane helix</keyword>
<dbReference type="PANTHER" id="PTHR42810:SF4">
    <property type="entry name" value="URIC ACID TRANSPORTER UACT"/>
    <property type="match status" value="1"/>
</dbReference>
<dbReference type="PANTHER" id="PTHR42810">
    <property type="entry name" value="PURINE PERMEASE C1399.01C-RELATED"/>
    <property type="match status" value="1"/>
</dbReference>
<comment type="similarity">
    <text evidence="2">Belongs to the nucleobase:cation symporter-2 (NCS2) (TC 2.A.40) family.</text>
</comment>
<feature type="transmembrane region" description="Helical" evidence="8">
    <location>
        <begin position="350"/>
        <end position="368"/>
    </location>
</feature>
<dbReference type="GO" id="GO:0005886">
    <property type="term" value="C:plasma membrane"/>
    <property type="evidence" value="ECO:0007669"/>
    <property type="project" value="UniProtKB-SubCell"/>
</dbReference>
<dbReference type="InterPro" id="IPR017588">
    <property type="entry name" value="UacT-like"/>
</dbReference>
<feature type="transmembrane region" description="Helical" evidence="8">
    <location>
        <begin position="139"/>
        <end position="161"/>
    </location>
</feature>
<dbReference type="NCBIfam" id="NF037981">
    <property type="entry name" value="NCS2_1"/>
    <property type="match status" value="1"/>
</dbReference>
<feature type="transmembrane region" description="Helical" evidence="8">
    <location>
        <begin position="85"/>
        <end position="102"/>
    </location>
</feature>
<evidence type="ECO:0000256" key="7">
    <source>
        <dbReference type="ARBA" id="ARBA00023136"/>
    </source>
</evidence>
<dbReference type="STRING" id="264732.Moth_2118"/>
<dbReference type="Pfam" id="PF00860">
    <property type="entry name" value="Xan_ur_permease"/>
    <property type="match status" value="1"/>
</dbReference>
<name>Q2RGM9_MOOTA</name>
<feature type="transmembrane region" description="Helical" evidence="8">
    <location>
        <begin position="199"/>
        <end position="221"/>
    </location>
</feature>
<evidence type="ECO:0000256" key="2">
    <source>
        <dbReference type="ARBA" id="ARBA00008821"/>
    </source>
</evidence>
<protein>
    <submittedName>
        <fullName evidence="9">Uracil-xanthine permease</fullName>
    </submittedName>
</protein>
<dbReference type="NCBIfam" id="TIGR00801">
    <property type="entry name" value="ncs2"/>
    <property type="match status" value="1"/>
</dbReference>
<dbReference type="GO" id="GO:0042907">
    <property type="term" value="F:xanthine transmembrane transporter activity"/>
    <property type="evidence" value="ECO:0007669"/>
    <property type="project" value="TreeGrafter"/>
</dbReference>
<evidence type="ECO:0000256" key="4">
    <source>
        <dbReference type="ARBA" id="ARBA00022475"/>
    </source>
</evidence>
<keyword evidence="3" id="KW-0813">Transport</keyword>
<dbReference type="PROSITE" id="PS01116">
    <property type="entry name" value="XANTH_URACIL_PERMASE"/>
    <property type="match status" value="1"/>
</dbReference>
<evidence type="ECO:0000313" key="9">
    <source>
        <dbReference type="EMBL" id="ABC20410.1"/>
    </source>
</evidence>
<feature type="transmembrane region" description="Helical" evidence="8">
    <location>
        <begin position="108"/>
        <end position="130"/>
    </location>
</feature>
<dbReference type="PATRIC" id="fig|264732.11.peg.2303"/>
<feature type="transmembrane region" description="Helical" evidence="8">
    <location>
        <begin position="408"/>
        <end position="431"/>
    </location>
</feature>
<dbReference type="InterPro" id="IPR006043">
    <property type="entry name" value="NCS2"/>
</dbReference>
<evidence type="ECO:0000256" key="1">
    <source>
        <dbReference type="ARBA" id="ARBA00004651"/>
    </source>
</evidence>
<dbReference type="HOGENOM" id="CLU_017959_8_2_9"/>
<dbReference type="EnsemblBacteria" id="ABC20410">
    <property type="protein sequence ID" value="ABC20410"/>
    <property type="gene ID" value="Moth_2118"/>
</dbReference>
<dbReference type="KEGG" id="mta:Moth_2118"/>
<dbReference type="OrthoDB" id="9805749at2"/>